<sequence length="808" mass="90884">MFSHAIGAQAAAWPRWKLRELLFSRDRKVDLPKRVKYESKAALNLRECKSILQRRDKSYWSITKSKQEKMASKPEIWGLLIGVNHYLPGNERKVKYNDLSGCVKDVKAFRSYLEKRNARHITTLTSTKSHDRDGPEEETSQLPNHPNVIRELERIIKDSRPGDLVYFHYSGHGIRRDADAIEADEGDDISGTALALADVMKGGAYLTGYQLGVYIKRMVFEKQLRVTVVLDSCFSGRGLRDAESQEYTTRCGDEELDTDVLQSDVDADEAAAFMDLDDDDYFGTRNAMKVRSWLSDPTGCTVLTACESTETAGEYSFEGEKQGILTYWMLKLLLESPETCRPTYTKVRDYVADNIERAHLAKKQSPVLLGDADHTFLGQEQVVERPVGHIKGRRPNTDIVELDLGWAHGVAKGAIYDVFPEKENIRMGSISRVKAQVTEVPDNNPFRSKAVLQYAPEDSIAAAEIKPGSVVLLQTWSLHLDTFVDISSLRQRLSRDQIEGFESKTKQTPGLLLDSDAEKLEDLDCDFKVALDQDSCFEVHILENGKHTPMPRVPIVPLSDNNWDFKLAYLLSHLARFRDIKSIDKNRIYAPSNSEWFSFSVELSDEGYGSDDLDLFAGDPEDPSAFRASEGTTLRFSFGMNENCKYESVYASFYVFDASWGVSKVHPGPGQVYEVTKKTPVDFTLEMTIPGKCTPQDPEEIIDTVRVFISMTRINWEDITLPELPSHACTVPPSIITLPADPDSKNPDEVIGRGAGGSQSHIDSFANEDDDSSDSRNPKRRPAKPVKKAPPKNIWGFMDLNLTTFPKN</sequence>
<evidence type="ECO:0000256" key="1">
    <source>
        <dbReference type="ARBA" id="ARBA00009005"/>
    </source>
</evidence>
<dbReference type="AlphaFoldDB" id="A0A437AE82"/>
<dbReference type="Proteomes" id="UP000283090">
    <property type="component" value="Unassembled WGS sequence"/>
</dbReference>
<dbReference type="OrthoDB" id="3223806at2759"/>
<proteinExistence type="inferred from homology"/>
<reference evidence="4 5" key="1">
    <citation type="submission" date="2019-01" db="EMBL/GenBank/DDBJ databases">
        <title>Intercellular communication is required for trap formation in the nematode-trapping fungus Duddingtonia flagrans.</title>
        <authorList>
            <person name="Youssar L."/>
            <person name="Wernet V."/>
            <person name="Hensel N."/>
            <person name="Hildebrandt H.-G."/>
            <person name="Fischer R."/>
        </authorList>
    </citation>
    <scope>NUCLEOTIDE SEQUENCE [LARGE SCALE GENOMIC DNA]</scope>
    <source>
        <strain evidence="4 5">CBS H-5679</strain>
    </source>
</reference>
<evidence type="ECO:0000259" key="3">
    <source>
        <dbReference type="Pfam" id="PF00656"/>
    </source>
</evidence>
<dbReference type="PANTHER" id="PTHR48104:SF30">
    <property type="entry name" value="METACASPASE-1"/>
    <property type="match status" value="1"/>
</dbReference>
<dbReference type="GO" id="GO:0005737">
    <property type="term" value="C:cytoplasm"/>
    <property type="evidence" value="ECO:0007669"/>
    <property type="project" value="TreeGrafter"/>
</dbReference>
<accession>A0A437AE82</accession>
<keyword evidence="5" id="KW-1185">Reference proteome</keyword>
<dbReference type="InterPro" id="IPR011600">
    <property type="entry name" value="Pept_C14_caspase"/>
</dbReference>
<protein>
    <recommendedName>
        <fullName evidence="3">Peptidase C14 caspase domain-containing protein</fullName>
    </recommendedName>
</protein>
<dbReference type="GO" id="GO:0004197">
    <property type="term" value="F:cysteine-type endopeptidase activity"/>
    <property type="evidence" value="ECO:0007669"/>
    <property type="project" value="InterPro"/>
</dbReference>
<feature type="compositionally biased region" description="Basic and acidic residues" evidence="2">
    <location>
        <begin position="742"/>
        <end position="751"/>
    </location>
</feature>
<dbReference type="GeneID" id="93582866"/>
<feature type="compositionally biased region" description="Basic residues" evidence="2">
    <location>
        <begin position="778"/>
        <end position="790"/>
    </location>
</feature>
<dbReference type="Pfam" id="PF00656">
    <property type="entry name" value="Peptidase_C14"/>
    <property type="match status" value="1"/>
</dbReference>
<evidence type="ECO:0000313" key="5">
    <source>
        <dbReference type="Proteomes" id="UP000283090"/>
    </source>
</evidence>
<dbReference type="GO" id="GO:0006508">
    <property type="term" value="P:proteolysis"/>
    <property type="evidence" value="ECO:0007669"/>
    <property type="project" value="InterPro"/>
</dbReference>
<evidence type="ECO:0000256" key="2">
    <source>
        <dbReference type="SAM" id="MobiDB-lite"/>
    </source>
</evidence>
<feature type="region of interest" description="Disordered" evidence="2">
    <location>
        <begin position="735"/>
        <end position="793"/>
    </location>
</feature>
<dbReference type="EMBL" id="SAEB01000001">
    <property type="protein sequence ID" value="RVD89552.1"/>
    <property type="molecule type" value="Genomic_DNA"/>
</dbReference>
<feature type="region of interest" description="Disordered" evidence="2">
    <location>
        <begin position="123"/>
        <end position="143"/>
    </location>
</feature>
<organism evidence="4 5">
    <name type="scientific">Arthrobotrys flagrans</name>
    <name type="common">Nematode-trapping fungus</name>
    <name type="synonym">Trichothecium flagrans</name>
    <dbReference type="NCBI Taxonomy" id="97331"/>
    <lineage>
        <taxon>Eukaryota</taxon>
        <taxon>Fungi</taxon>
        <taxon>Dikarya</taxon>
        <taxon>Ascomycota</taxon>
        <taxon>Pezizomycotina</taxon>
        <taxon>Orbiliomycetes</taxon>
        <taxon>Orbiliales</taxon>
        <taxon>Orbiliaceae</taxon>
        <taxon>Arthrobotrys</taxon>
    </lineage>
</organism>
<dbReference type="InterPro" id="IPR050452">
    <property type="entry name" value="Metacaspase"/>
</dbReference>
<comment type="similarity">
    <text evidence="1">Belongs to the peptidase C14B family.</text>
</comment>
<dbReference type="VEuPathDB" id="FungiDB:DFL_000555"/>
<dbReference type="PANTHER" id="PTHR48104">
    <property type="entry name" value="METACASPASE-4"/>
    <property type="match status" value="1"/>
</dbReference>
<name>A0A437AE82_ARTFL</name>
<comment type="caution">
    <text evidence="4">The sequence shown here is derived from an EMBL/GenBank/DDBJ whole genome shotgun (WGS) entry which is preliminary data.</text>
</comment>
<dbReference type="RefSeq" id="XP_067495096.1">
    <property type="nucleotide sequence ID" value="XM_067634823.1"/>
</dbReference>
<feature type="domain" description="Peptidase C14 caspase" evidence="3">
    <location>
        <begin position="79"/>
        <end position="368"/>
    </location>
</feature>
<dbReference type="Gene3D" id="3.40.50.1460">
    <property type="match status" value="1"/>
</dbReference>
<evidence type="ECO:0000313" key="4">
    <source>
        <dbReference type="EMBL" id="RVD89552.1"/>
    </source>
</evidence>
<gene>
    <name evidence="4" type="ORF">DFL_000555</name>
</gene>